<proteinExistence type="predicted"/>
<organism evidence="1 2">
    <name type="scientific">Candidatus Yanofskybacteria bacterium RIFCSPLOWO2_02_FULL_47_9b</name>
    <dbReference type="NCBI Taxonomy" id="1802708"/>
    <lineage>
        <taxon>Bacteria</taxon>
        <taxon>Candidatus Yanofskyibacteriota</taxon>
    </lineage>
</organism>
<comment type="caution">
    <text evidence="1">The sequence shown here is derived from an EMBL/GenBank/DDBJ whole genome shotgun (WGS) entry which is preliminary data.</text>
</comment>
<evidence type="ECO:0000313" key="1">
    <source>
        <dbReference type="EMBL" id="OGN34909.1"/>
    </source>
</evidence>
<sequence length="360" mass="41273">MSKKKWSKELVVASIQKIHKAGGKLNSGYLQLSPRYRKLYLASCVYFGNWRKAIEASGITYRQIQVDLSIKRERLFIAGKRRVILAIQKRHSCGRPLNSNYMQIKCRKLYWNACQYFGTWGKAVEAAGFDYGSIRRRKAFHSWGKKAVLEDIQQRKLNSLSLNCSILKREDRALYGAGRRYFRNWKNALRVAGVKIPILKGGPARTWTKDRVIAEILLRSEQELALNVGAVTKDYSSLISAACKLFGNWGKAIESSGLRYDGIRKVKSWTPRKVIRSIRDLEKSGIRLSSKSVQLSRGGLFQAAIIHFHSWSEAVEASGIDYRKHALSWSTKAWVRNLQPADMSGIKKRVRQFSSQRRRE</sequence>
<dbReference type="Proteomes" id="UP000178155">
    <property type="component" value="Unassembled WGS sequence"/>
</dbReference>
<gene>
    <name evidence="1" type="ORF">A3I39_01315</name>
</gene>
<evidence type="ECO:0000313" key="2">
    <source>
        <dbReference type="Proteomes" id="UP000178155"/>
    </source>
</evidence>
<accession>A0A1F8HD65</accession>
<dbReference type="AlphaFoldDB" id="A0A1F8HD65"/>
<protein>
    <submittedName>
        <fullName evidence="1">Uncharacterized protein</fullName>
    </submittedName>
</protein>
<dbReference type="EMBL" id="MGKW01000002">
    <property type="protein sequence ID" value="OGN34909.1"/>
    <property type="molecule type" value="Genomic_DNA"/>
</dbReference>
<name>A0A1F8HD65_9BACT</name>
<reference evidence="1 2" key="1">
    <citation type="journal article" date="2016" name="Nat. Commun.">
        <title>Thousands of microbial genomes shed light on interconnected biogeochemical processes in an aquifer system.</title>
        <authorList>
            <person name="Anantharaman K."/>
            <person name="Brown C.T."/>
            <person name="Hug L.A."/>
            <person name="Sharon I."/>
            <person name="Castelle C.J."/>
            <person name="Probst A.J."/>
            <person name="Thomas B.C."/>
            <person name="Singh A."/>
            <person name="Wilkins M.J."/>
            <person name="Karaoz U."/>
            <person name="Brodie E.L."/>
            <person name="Williams K.H."/>
            <person name="Hubbard S.S."/>
            <person name="Banfield J.F."/>
        </authorList>
    </citation>
    <scope>NUCLEOTIDE SEQUENCE [LARGE SCALE GENOMIC DNA]</scope>
</reference>